<dbReference type="GO" id="GO:0004674">
    <property type="term" value="F:protein serine/threonine kinase activity"/>
    <property type="evidence" value="ECO:0007669"/>
    <property type="project" value="TreeGrafter"/>
</dbReference>
<dbReference type="SUPFAM" id="SSF56112">
    <property type="entry name" value="Protein kinase-like (PK-like)"/>
    <property type="match status" value="1"/>
</dbReference>
<dbReference type="GO" id="GO:0005524">
    <property type="term" value="F:ATP binding"/>
    <property type="evidence" value="ECO:0007669"/>
    <property type="project" value="UniProtKB-UniRule"/>
</dbReference>
<feature type="domain" description="Protein kinase" evidence="7">
    <location>
        <begin position="21"/>
        <end position="284"/>
    </location>
</feature>
<dbReference type="CDD" id="cd14014">
    <property type="entry name" value="STKc_PknB_like"/>
    <property type="match status" value="1"/>
</dbReference>
<dbReference type="PROSITE" id="PS00107">
    <property type="entry name" value="PROTEIN_KINASE_ATP"/>
    <property type="match status" value="1"/>
</dbReference>
<keyword evidence="4 6" id="KW-0067">ATP-binding</keyword>
<feature type="binding site" evidence="6">
    <location>
        <position position="50"/>
    </location>
    <ligand>
        <name>ATP</name>
        <dbReference type="ChEBI" id="CHEBI:30616"/>
    </ligand>
</feature>
<dbReference type="SMART" id="SM00220">
    <property type="entry name" value="S_TKc"/>
    <property type="match status" value="1"/>
</dbReference>
<dbReference type="InterPro" id="IPR011990">
    <property type="entry name" value="TPR-like_helical_dom_sf"/>
</dbReference>
<evidence type="ECO:0000256" key="1">
    <source>
        <dbReference type="ARBA" id="ARBA00022679"/>
    </source>
</evidence>
<dbReference type="Gene3D" id="1.25.40.10">
    <property type="entry name" value="Tetratricopeptide repeat domain"/>
    <property type="match status" value="2"/>
</dbReference>
<dbReference type="PROSITE" id="PS00108">
    <property type="entry name" value="PROTEIN_KINASE_ST"/>
    <property type="match status" value="1"/>
</dbReference>
<evidence type="ECO:0000313" key="9">
    <source>
        <dbReference type="Proteomes" id="UP000179840"/>
    </source>
</evidence>
<feature type="repeat" description="TPR" evidence="5">
    <location>
        <begin position="536"/>
        <end position="569"/>
    </location>
</feature>
<accession>A0A1S1UEI1</accession>
<dbReference type="PANTHER" id="PTHR43289">
    <property type="entry name" value="MITOGEN-ACTIVATED PROTEIN KINASE KINASE KINASE 20-RELATED"/>
    <property type="match status" value="1"/>
</dbReference>
<dbReference type="InterPro" id="IPR011009">
    <property type="entry name" value="Kinase-like_dom_sf"/>
</dbReference>
<dbReference type="SUPFAM" id="SSF48452">
    <property type="entry name" value="TPR-like"/>
    <property type="match status" value="1"/>
</dbReference>
<dbReference type="SMART" id="SM00028">
    <property type="entry name" value="TPR"/>
    <property type="match status" value="6"/>
</dbReference>
<organism evidence="8 9">
    <name type="scientific">Janthinobacterium lividum</name>
    <dbReference type="NCBI Taxonomy" id="29581"/>
    <lineage>
        <taxon>Bacteria</taxon>
        <taxon>Pseudomonadati</taxon>
        <taxon>Pseudomonadota</taxon>
        <taxon>Betaproteobacteria</taxon>
        <taxon>Burkholderiales</taxon>
        <taxon>Oxalobacteraceae</taxon>
        <taxon>Janthinobacterium</taxon>
    </lineage>
</organism>
<dbReference type="InterPro" id="IPR008271">
    <property type="entry name" value="Ser/Thr_kinase_AS"/>
</dbReference>
<evidence type="ECO:0000256" key="6">
    <source>
        <dbReference type="PROSITE-ProRule" id="PRU10141"/>
    </source>
</evidence>
<dbReference type="PANTHER" id="PTHR43289:SF34">
    <property type="entry name" value="SERINE_THREONINE-PROTEIN KINASE YBDM-RELATED"/>
    <property type="match status" value="1"/>
</dbReference>
<evidence type="ECO:0000256" key="3">
    <source>
        <dbReference type="ARBA" id="ARBA00022777"/>
    </source>
</evidence>
<dbReference type="Gene3D" id="1.10.510.10">
    <property type="entry name" value="Transferase(Phosphotransferase) domain 1"/>
    <property type="match status" value="1"/>
</dbReference>
<evidence type="ECO:0000259" key="7">
    <source>
        <dbReference type="PROSITE" id="PS50011"/>
    </source>
</evidence>
<feature type="repeat" description="TPR" evidence="5">
    <location>
        <begin position="434"/>
        <end position="467"/>
    </location>
</feature>
<name>A0A1S1UEI1_9BURK</name>
<keyword evidence="5" id="KW-0802">TPR repeat</keyword>
<dbReference type="Pfam" id="PF00069">
    <property type="entry name" value="Pkinase"/>
    <property type="match status" value="1"/>
</dbReference>
<evidence type="ECO:0000256" key="4">
    <source>
        <dbReference type="ARBA" id="ARBA00022840"/>
    </source>
</evidence>
<dbReference type="Proteomes" id="UP000179840">
    <property type="component" value="Unassembled WGS sequence"/>
</dbReference>
<dbReference type="InterPro" id="IPR019734">
    <property type="entry name" value="TPR_rpt"/>
</dbReference>
<evidence type="ECO:0000256" key="5">
    <source>
        <dbReference type="PROSITE-ProRule" id="PRU00339"/>
    </source>
</evidence>
<keyword evidence="1" id="KW-0808">Transferase</keyword>
<keyword evidence="2 6" id="KW-0547">Nucleotide-binding</keyword>
<dbReference type="AlphaFoldDB" id="A0A1S1UEI1"/>
<reference evidence="8 9" key="1">
    <citation type="submission" date="2015-06" db="EMBL/GenBank/DDBJ databases">
        <title>Draft genome sequencing of a biphenyl-degrading bacterium, Janthinobacterium lividum MEG1.</title>
        <authorList>
            <person name="Shimodaira J."/>
            <person name="Hatta T."/>
        </authorList>
    </citation>
    <scope>NUCLEOTIDE SEQUENCE [LARGE SCALE GENOMIC DNA]</scope>
    <source>
        <strain evidence="8 9">MEG1</strain>
    </source>
</reference>
<evidence type="ECO:0000256" key="2">
    <source>
        <dbReference type="ARBA" id="ARBA00022741"/>
    </source>
</evidence>
<sequence>MELLDSLRQTPSQDDTISGHYEVRRLLGEGGFGHVFEAWDAKLCRSVALKRLKPQADVLHPEKLINEARLAASLKHAAFVRIFAIEGQGTSQSIVMELVEGQTLGQFMHSGKADLQAALDIAYQIADAMDEAHAMDLVHGDLKPSNLMLEADGKVRILDFGLARHIDPQATQTTTLCDLQGTIAYMAPERLMGRLPDTRGDVYALGAMLYEMLAGQRHFAHLNGLALAAAHMQATDPWPDLPDSVPSTINALVRAMTAHDPAERPRTMRDVREAIGAQRGEPLTLATPLADETPAKEEPPASVSIRLPLPRKRTLKWGAGVALLAVLAGWQLPNIIPAVKSFVTGEKAPAPYSEMASMAAGMEALRVFDRDSSQEQAIAHFSTVLKHNPASAAASAGLSLASSLRYIGNGRDDTWLQRADAGAQQALALDNQLALAHVAQAWVLEFQGKKEDALRAYTSALNLDPQNLLGMYGKARLLIHAQKYDLATPVLDNASVLYPKERLFPLLHGIMLYRRGEYVSAEQQFHKSIEFDPLSVNAYAYLNAVLLRQNRNDEALRVIQEGLQLQPHWELYNNLGASLFAKADYLGAMQAFEKAATSTKGNPGAYLLWANLADAQRYIPAQAEASQRSYLHAIELLAPILARMPDDATLNSRMALYSAYVGAKEKALLNIKKALAVSPEIPDIQFRAALTHELMENRDAAMTALKEAARLGYPLNLIETAPDLLNLRRDARYQQFIANLKRDRKT</sequence>
<evidence type="ECO:0000313" key="8">
    <source>
        <dbReference type="EMBL" id="OHV98790.1"/>
    </source>
</evidence>
<dbReference type="PROSITE" id="PS50011">
    <property type="entry name" value="PROTEIN_KINASE_DOM"/>
    <property type="match status" value="1"/>
</dbReference>
<dbReference type="InterPro" id="IPR000719">
    <property type="entry name" value="Prot_kinase_dom"/>
</dbReference>
<dbReference type="RefSeq" id="WP_071075958.1">
    <property type="nucleotide sequence ID" value="NZ_LFKP01000003.1"/>
</dbReference>
<protein>
    <recommendedName>
        <fullName evidence="7">Protein kinase domain-containing protein</fullName>
    </recommendedName>
</protein>
<comment type="caution">
    <text evidence="8">The sequence shown here is derived from an EMBL/GenBank/DDBJ whole genome shotgun (WGS) entry which is preliminary data.</text>
</comment>
<keyword evidence="3" id="KW-0418">Kinase</keyword>
<gene>
    <name evidence="8" type="ORF">AKG95_06250</name>
</gene>
<dbReference type="PROSITE" id="PS50005">
    <property type="entry name" value="TPR"/>
    <property type="match status" value="2"/>
</dbReference>
<dbReference type="EMBL" id="LFKP01000003">
    <property type="protein sequence ID" value="OHV98790.1"/>
    <property type="molecule type" value="Genomic_DNA"/>
</dbReference>
<proteinExistence type="predicted"/>
<dbReference type="InterPro" id="IPR017441">
    <property type="entry name" value="Protein_kinase_ATP_BS"/>
</dbReference>
<dbReference type="Gene3D" id="3.30.200.20">
    <property type="entry name" value="Phosphorylase Kinase, domain 1"/>
    <property type="match status" value="1"/>
</dbReference>
<dbReference type="Pfam" id="PF13432">
    <property type="entry name" value="TPR_16"/>
    <property type="match status" value="2"/>
</dbReference>